<reference evidence="1" key="1">
    <citation type="submission" date="2010-08" db="EMBL/GenBank/DDBJ databases">
        <authorList>
            <person name="Harkins D.M."/>
            <person name="Madupu R."/>
            <person name="Durkin A.S."/>
            <person name="Torralba M."/>
            <person name="Methe B."/>
            <person name="Sutton G.G."/>
            <person name="Nelson K.E."/>
        </authorList>
    </citation>
    <scope>NUCLEOTIDE SEQUENCE [LARGE SCALE GENOMIC DNA]</scope>
    <source>
        <strain evidence="1">ATCC 14266</strain>
    </source>
</reference>
<name>E0DCJ0_9CORY</name>
<protein>
    <submittedName>
        <fullName evidence="1">Uncharacterized protein</fullName>
    </submittedName>
</protein>
<dbReference type="STRING" id="553207.HMPREF0299_6040"/>
<dbReference type="AlphaFoldDB" id="E0DCJ0"/>
<accession>E0DCJ0</accession>
<evidence type="ECO:0000313" key="1">
    <source>
        <dbReference type="EMBL" id="EFM49794.1"/>
    </source>
</evidence>
<evidence type="ECO:0000313" key="2">
    <source>
        <dbReference type="Proteomes" id="UP000004218"/>
    </source>
</evidence>
<proteinExistence type="predicted"/>
<keyword evidence="2" id="KW-1185">Reference proteome</keyword>
<dbReference type="EMBL" id="ACSH02000002">
    <property type="protein sequence ID" value="EFM49794.1"/>
    <property type="molecule type" value="Genomic_DNA"/>
</dbReference>
<organism evidence="1 2">
    <name type="scientific">Corynebacterium matruchotii ATCC 14266</name>
    <dbReference type="NCBI Taxonomy" id="553207"/>
    <lineage>
        <taxon>Bacteria</taxon>
        <taxon>Bacillati</taxon>
        <taxon>Actinomycetota</taxon>
        <taxon>Actinomycetes</taxon>
        <taxon>Mycobacteriales</taxon>
        <taxon>Corynebacteriaceae</taxon>
        <taxon>Corynebacterium</taxon>
    </lineage>
</organism>
<comment type="caution">
    <text evidence="1">The sequence shown here is derived from an EMBL/GenBank/DDBJ whole genome shotgun (WGS) entry which is preliminary data.</text>
</comment>
<gene>
    <name evidence="1" type="ORF">HMPREF0299_6040</name>
</gene>
<dbReference type="Proteomes" id="UP000004218">
    <property type="component" value="Unassembled WGS sequence"/>
</dbReference>
<sequence>MTKVWIGDKVIFHGDHSIPGYEKIILSYNCIDSVDIAT</sequence>